<comment type="similarity">
    <text evidence="10 11">Belongs to the TonB-dependent receptor family.</text>
</comment>
<evidence type="ECO:0000256" key="7">
    <source>
        <dbReference type="ARBA" id="ARBA00023136"/>
    </source>
</evidence>
<protein>
    <submittedName>
        <fullName evidence="14">TonB-dependent receptor</fullName>
    </submittedName>
</protein>
<dbReference type="AlphaFoldDB" id="A0A848J1F4"/>
<feature type="domain" description="TonB-dependent receptor plug" evidence="13">
    <location>
        <begin position="115"/>
        <end position="221"/>
    </location>
</feature>
<dbReference type="PANTHER" id="PTHR30069:SF29">
    <property type="entry name" value="HEMOGLOBIN AND HEMOGLOBIN-HAPTOGLOBIN-BINDING PROTEIN 1-RELATED"/>
    <property type="match status" value="1"/>
</dbReference>
<evidence type="ECO:0000256" key="5">
    <source>
        <dbReference type="ARBA" id="ARBA00022729"/>
    </source>
</evidence>
<dbReference type="SUPFAM" id="SSF56935">
    <property type="entry name" value="Porins"/>
    <property type="match status" value="1"/>
</dbReference>
<name>A0A848J1F4_9BACT</name>
<organism evidence="14 15">
    <name type="scientific">Marinigracilibium pacificum</name>
    <dbReference type="NCBI Taxonomy" id="2729599"/>
    <lineage>
        <taxon>Bacteria</taxon>
        <taxon>Pseudomonadati</taxon>
        <taxon>Bacteroidota</taxon>
        <taxon>Cytophagia</taxon>
        <taxon>Cytophagales</taxon>
        <taxon>Flammeovirgaceae</taxon>
        <taxon>Marinigracilibium</taxon>
    </lineage>
</organism>
<reference evidence="14 15" key="1">
    <citation type="submission" date="2020-04" db="EMBL/GenBank/DDBJ databases">
        <title>Flammeovirgaceae bacterium KN852 isolated from deep sea.</title>
        <authorList>
            <person name="Zhang D.-C."/>
        </authorList>
    </citation>
    <scope>NUCLEOTIDE SEQUENCE [LARGE SCALE GENOMIC DNA]</scope>
    <source>
        <strain evidence="14 15">KN852</strain>
    </source>
</reference>
<dbReference type="InterPro" id="IPR036942">
    <property type="entry name" value="Beta-barrel_TonB_sf"/>
</dbReference>
<dbReference type="InterPro" id="IPR012910">
    <property type="entry name" value="Plug_dom"/>
</dbReference>
<dbReference type="RefSeq" id="WP_169684751.1">
    <property type="nucleotide sequence ID" value="NZ_JABBNU010000012.1"/>
</dbReference>
<evidence type="ECO:0000259" key="13">
    <source>
        <dbReference type="Pfam" id="PF07715"/>
    </source>
</evidence>
<dbReference type="InterPro" id="IPR037066">
    <property type="entry name" value="Plug_dom_sf"/>
</dbReference>
<dbReference type="InterPro" id="IPR039426">
    <property type="entry name" value="TonB-dep_rcpt-like"/>
</dbReference>
<comment type="caution">
    <text evidence="14">The sequence shown here is derived from an EMBL/GenBank/DDBJ whole genome shotgun (WGS) entry which is preliminary data.</text>
</comment>
<gene>
    <name evidence="14" type="ORF">HH304_18400</name>
</gene>
<evidence type="ECO:0000256" key="9">
    <source>
        <dbReference type="ARBA" id="ARBA00023237"/>
    </source>
</evidence>
<dbReference type="GO" id="GO:0009279">
    <property type="term" value="C:cell outer membrane"/>
    <property type="evidence" value="ECO:0007669"/>
    <property type="project" value="UniProtKB-SubCell"/>
</dbReference>
<dbReference type="Pfam" id="PF00593">
    <property type="entry name" value="TonB_dep_Rec_b-barrel"/>
    <property type="match status" value="1"/>
</dbReference>
<dbReference type="GO" id="GO:0044718">
    <property type="term" value="P:siderophore transmembrane transport"/>
    <property type="evidence" value="ECO:0007669"/>
    <property type="project" value="TreeGrafter"/>
</dbReference>
<evidence type="ECO:0000313" key="14">
    <source>
        <dbReference type="EMBL" id="NMM50387.1"/>
    </source>
</evidence>
<dbReference type="PANTHER" id="PTHR30069">
    <property type="entry name" value="TONB-DEPENDENT OUTER MEMBRANE RECEPTOR"/>
    <property type="match status" value="1"/>
</dbReference>
<evidence type="ECO:0000256" key="10">
    <source>
        <dbReference type="PROSITE-ProRule" id="PRU01360"/>
    </source>
</evidence>
<dbReference type="CDD" id="cd01347">
    <property type="entry name" value="ligand_gated_channel"/>
    <property type="match status" value="1"/>
</dbReference>
<dbReference type="InterPro" id="IPR000531">
    <property type="entry name" value="Beta-barrel_TonB"/>
</dbReference>
<evidence type="ECO:0000259" key="12">
    <source>
        <dbReference type="Pfam" id="PF00593"/>
    </source>
</evidence>
<keyword evidence="2 10" id="KW-0813">Transport</keyword>
<proteinExistence type="inferred from homology"/>
<dbReference type="Gene3D" id="2.40.170.20">
    <property type="entry name" value="TonB-dependent receptor, beta-barrel domain"/>
    <property type="match status" value="1"/>
</dbReference>
<evidence type="ECO:0000256" key="8">
    <source>
        <dbReference type="ARBA" id="ARBA00023170"/>
    </source>
</evidence>
<dbReference type="Pfam" id="PF07715">
    <property type="entry name" value="Plug"/>
    <property type="match status" value="1"/>
</dbReference>
<keyword evidence="15" id="KW-1185">Reference proteome</keyword>
<evidence type="ECO:0000256" key="11">
    <source>
        <dbReference type="RuleBase" id="RU003357"/>
    </source>
</evidence>
<evidence type="ECO:0000256" key="2">
    <source>
        <dbReference type="ARBA" id="ARBA00022448"/>
    </source>
</evidence>
<dbReference type="PROSITE" id="PS52016">
    <property type="entry name" value="TONB_DEPENDENT_REC_3"/>
    <property type="match status" value="1"/>
</dbReference>
<sequence length="748" mass="84099">MQKEIVSIIFLLVAALNLNAQHILTLSDGQSPVEGAYVSITSIPDGETATYISGTNGEVIAQYSLPYSIYISHLSFVPFADTIQSEKDLEIRLERSNIQLNDIVVTGEFEPISAKKSVYNVRTLSRDQVLQFGATNISDVLSRQLNFRFNRDNATGSSGVSIQGISGQNVKVLINGIPVSGRQGVNNEIDLGQIDISSVERVEIVEGPMSAVYGSDALAGVVNIITRTFEEKIFLEATLQEESVGNEYSFYSEGIHAPSIRVGYKPGDFITIGSSIRLNKFGGWTGNATGREKEWHPKDQLFLSGSAEFTRNNLSFNYKLDYLDEKITNLGSINDNDPLKDPTAIDEKYIAIRFFHQFSLSWKLFNLKNFTSASYTDYDRVSHQYVTNLNTGDERTTVDSEQDTTSYDVFFLRNVTMDILGSSSFDLQIGTEINLEKAEGTTLSTGAKRINNYALFLLGDIKVGDKLMVRPGLRFSKNNVFDTRPVPSLNLKYTLNDKVDIRFAYGRGFRVPSIRELYHEFIDSNHNIIGNDQLKPEYSNSFNTVLGFHPKKSLNLNFKLFYNDIQDRISLLGTTANNQSTTYVNLERYKTLGSALYSNWEFKELTTEIGIGYTGLYQSLFESDYEVPQFVYSPEVTVNIKYNWKKARTYFTANWKFSGAQERYQLYYPQDSYDPEVRKGGVAGYQMLDLSSTTNIKENVRLSLGVRNALNITALQNTSSQGVHGGGSSSPISYGRSFYINFIYQWSK</sequence>
<keyword evidence="5" id="KW-0732">Signal</keyword>
<feature type="domain" description="TonB-dependent receptor-like beta-barrel" evidence="12">
    <location>
        <begin position="298"/>
        <end position="708"/>
    </location>
</feature>
<evidence type="ECO:0000256" key="3">
    <source>
        <dbReference type="ARBA" id="ARBA00022452"/>
    </source>
</evidence>
<keyword evidence="3 10" id="KW-1134">Transmembrane beta strand</keyword>
<dbReference type="Gene3D" id="2.170.130.10">
    <property type="entry name" value="TonB-dependent receptor, plug domain"/>
    <property type="match status" value="1"/>
</dbReference>
<accession>A0A848J1F4</accession>
<dbReference type="EMBL" id="JABBNU010000012">
    <property type="protein sequence ID" value="NMM50387.1"/>
    <property type="molecule type" value="Genomic_DNA"/>
</dbReference>
<evidence type="ECO:0000313" key="15">
    <source>
        <dbReference type="Proteomes" id="UP000559010"/>
    </source>
</evidence>
<keyword evidence="9 10" id="KW-0998">Cell outer membrane</keyword>
<keyword evidence="8 14" id="KW-0675">Receptor</keyword>
<keyword evidence="6 11" id="KW-0798">TonB box</keyword>
<dbReference type="GO" id="GO:0015344">
    <property type="term" value="F:siderophore uptake transmembrane transporter activity"/>
    <property type="evidence" value="ECO:0007669"/>
    <property type="project" value="TreeGrafter"/>
</dbReference>
<evidence type="ECO:0000256" key="6">
    <source>
        <dbReference type="ARBA" id="ARBA00023077"/>
    </source>
</evidence>
<evidence type="ECO:0000256" key="1">
    <source>
        <dbReference type="ARBA" id="ARBA00004571"/>
    </source>
</evidence>
<keyword evidence="7 10" id="KW-0472">Membrane</keyword>
<evidence type="ECO:0000256" key="4">
    <source>
        <dbReference type="ARBA" id="ARBA00022692"/>
    </source>
</evidence>
<keyword evidence="4 10" id="KW-0812">Transmembrane</keyword>
<comment type="subcellular location">
    <subcellularLocation>
        <location evidence="1 10">Cell outer membrane</location>
        <topology evidence="1 10">Multi-pass membrane protein</topology>
    </subcellularLocation>
</comment>
<dbReference type="Proteomes" id="UP000559010">
    <property type="component" value="Unassembled WGS sequence"/>
</dbReference>